<evidence type="ECO:0000313" key="2">
    <source>
        <dbReference type="EMBL" id="OQU76727.1"/>
    </source>
</evidence>
<sequence length="142" mass="15990">MPFCLTFCFFLVPAPVPAPEIEALFRFAEGRRKPLGGDGDERWRVARRCWRIHRITVGAVAVTDHTPRGAARTFLPDASSSSRACLDLTVHRFLRPICATGEVNSLLIEDQRCVQRSSKNNPVSSTIRDGRWIIEESVQCNH</sequence>
<feature type="signal peptide" evidence="1">
    <location>
        <begin position="1"/>
        <end position="18"/>
    </location>
</feature>
<dbReference type="EMBL" id="CM000769">
    <property type="protein sequence ID" value="OQU76727.1"/>
    <property type="molecule type" value="Genomic_DNA"/>
</dbReference>
<keyword evidence="3" id="KW-1185">Reference proteome</keyword>
<reference evidence="3" key="2">
    <citation type="journal article" date="2018" name="Plant J.">
        <title>The Sorghum bicolor reference genome: improved assembly, gene annotations, a transcriptome atlas, and signatures of genome organization.</title>
        <authorList>
            <person name="McCormick R.F."/>
            <person name="Truong S.K."/>
            <person name="Sreedasyam A."/>
            <person name="Jenkins J."/>
            <person name="Shu S."/>
            <person name="Sims D."/>
            <person name="Kennedy M."/>
            <person name="Amirebrahimi M."/>
            <person name="Weers B.D."/>
            <person name="McKinley B."/>
            <person name="Mattison A."/>
            <person name="Morishige D.T."/>
            <person name="Grimwood J."/>
            <person name="Schmutz J."/>
            <person name="Mullet J.E."/>
        </authorList>
    </citation>
    <scope>NUCLEOTIDE SEQUENCE [LARGE SCALE GENOMIC DNA]</scope>
    <source>
        <strain evidence="3">cv. BTx623</strain>
    </source>
</reference>
<dbReference type="Gramene" id="OQU76727">
    <property type="protein sequence ID" value="OQU76727"/>
    <property type="gene ID" value="SORBI_3010G196433"/>
</dbReference>
<reference evidence="2 3" key="1">
    <citation type="journal article" date="2009" name="Nature">
        <title>The Sorghum bicolor genome and the diversification of grasses.</title>
        <authorList>
            <person name="Paterson A.H."/>
            <person name="Bowers J.E."/>
            <person name="Bruggmann R."/>
            <person name="Dubchak I."/>
            <person name="Grimwood J."/>
            <person name="Gundlach H."/>
            <person name="Haberer G."/>
            <person name="Hellsten U."/>
            <person name="Mitros T."/>
            <person name="Poliakov A."/>
            <person name="Schmutz J."/>
            <person name="Spannagl M."/>
            <person name="Tang H."/>
            <person name="Wang X."/>
            <person name="Wicker T."/>
            <person name="Bharti A.K."/>
            <person name="Chapman J."/>
            <person name="Feltus F.A."/>
            <person name="Gowik U."/>
            <person name="Grigoriev I.V."/>
            <person name="Lyons E."/>
            <person name="Maher C.A."/>
            <person name="Martis M."/>
            <person name="Narechania A."/>
            <person name="Otillar R.P."/>
            <person name="Penning B.W."/>
            <person name="Salamov A.A."/>
            <person name="Wang Y."/>
            <person name="Zhang L."/>
            <person name="Carpita N.C."/>
            <person name="Freeling M."/>
            <person name="Gingle A.R."/>
            <person name="Hash C.T."/>
            <person name="Keller B."/>
            <person name="Klein P."/>
            <person name="Kresovich S."/>
            <person name="McCann M.C."/>
            <person name="Ming R."/>
            <person name="Peterson D.G."/>
            <person name="Mehboob-ur-Rahman"/>
            <person name="Ware D."/>
            <person name="Westhoff P."/>
            <person name="Mayer K.F."/>
            <person name="Messing J."/>
            <person name="Rokhsar D.S."/>
        </authorList>
    </citation>
    <scope>NUCLEOTIDE SEQUENCE [LARGE SCALE GENOMIC DNA]</scope>
    <source>
        <strain evidence="3">cv. BTx623</strain>
    </source>
</reference>
<dbReference type="AlphaFoldDB" id="A0A1W0VTV4"/>
<evidence type="ECO:0008006" key="4">
    <source>
        <dbReference type="Google" id="ProtNLM"/>
    </source>
</evidence>
<feature type="chain" id="PRO_5012099543" description="Secreted protein" evidence="1">
    <location>
        <begin position="19"/>
        <end position="142"/>
    </location>
</feature>
<gene>
    <name evidence="2" type="ORF">SORBI_3010G196433</name>
</gene>
<evidence type="ECO:0000256" key="1">
    <source>
        <dbReference type="SAM" id="SignalP"/>
    </source>
</evidence>
<dbReference type="InParanoid" id="A0A1W0VTV4"/>
<protein>
    <recommendedName>
        <fullName evidence="4">Secreted protein</fullName>
    </recommendedName>
</protein>
<proteinExistence type="predicted"/>
<dbReference type="Proteomes" id="UP000000768">
    <property type="component" value="Chromosome 10"/>
</dbReference>
<name>A0A1W0VTV4_SORBI</name>
<evidence type="ECO:0000313" key="3">
    <source>
        <dbReference type="Proteomes" id="UP000000768"/>
    </source>
</evidence>
<keyword evidence="1" id="KW-0732">Signal</keyword>
<accession>A0A1W0VTV4</accession>
<organism evidence="2 3">
    <name type="scientific">Sorghum bicolor</name>
    <name type="common">Sorghum</name>
    <name type="synonym">Sorghum vulgare</name>
    <dbReference type="NCBI Taxonomy" id="4558"/>
    <lineage>
        <taxon>Eukaryota</taxon>
        <taxon>Viridiplantae</taxon>
        <taxon>Streptophyta</taxon>
        <taxon>Embryophyta</taxon>
        <taxon>Tracheophyta</taxon>
        <taxon>Spermatophyta</taxon>
        <taxon>Magnoliopsida</taxon>
        <taxon>Liliopsida</taxon>
        <taxon>Poales</taxon>
        <taxon>Poaceae</taxon>
        <taxon>PACMAD clade</taxon>
        <taxon>Panicoideae</taxon>
        <taxon>Andropogonodae</taxon>
        <taxon>Andropogoneae</taxon>
        <taxon>Sorghinae</taxon>
        <taxon>Sorghum</taxon>
    </lineage>
</organism>